<feature type="signal peptide" evidence="1">
    <location>
        <begin position="1"/>
        <end position="29"/>
    </location>
</feature>
<evidence type="ECO:0000259" key="2">
    <source>
        <dbReference type="Pfam" id="PF04092"/>
    </source>
</evidence>
<gene>
    <name evidence="3" type="ORF">BESB_071430</name>
</gene>
<proteinExistence type="predicted"/>
<dbReference type="InterPro" id="IPR036755">
    <property type="entry name" value="SRS_dom_sf"/>
</dbReference>
<keyword evidence="1" id="KW-0732">Signal</keyword>
<organism evidence="3 4">
    <name type="scientific">Besnoitia besnoiti</name>
    <name type="common">Apicomplexan protozoan</name>
    <dbReference type="NCBI Taxonomy" id="94643"/>
    <lineage>
        <taxon>Eukaryota</taxon>
        <taxon>Sar</taxon>
        <taxon>Alveolata</taxon>
        <taxon>Apicomplexa</taxon>
        <taxon>Conoidasida</taxon>
        <taxon>Coccidia</taxon>
        <taxon>Eucoccidiorida</taxon>
        <taxon>Eimeriorina</taxon>
        <taxon>Sarcocystidae</taxon>
        <taxon>Besnoitia</taxon>
    </lineage>
</organism>
<keyword evidence="4" id="KW-1185">Reference proteome</keyword>
<evidence type="ECO:0000256" key="1">
    <source>
        <dbReference type="SAM" id="SignalP"/>
    </source>
</evidence>
<dbReference type="Proteomes" id="UP000224006">
    <property type="component" value="Unassembled WGS sequence"/>
</dbReference>
<sequence length="179" mass="18690">MVLAGSRRAGIAKALAITCLVAGQGISRAEPPPVDGHDVEINVAKAGALLKLKCDSELIFQPANEAEVSDDNDGQCTRSPPLDTLVPKAELKKPEGDKSAFTLSVPRLPSGSEAKTLCYNCIPMVSKEGLRSEGGCNIRIKVQSHDQAESVSSDLRGQRARILSITAGAVDAALAISSV</sequence>
<protein>
    <submittedName>
        <fullName evidence="3">SAG-related sequence</fullName>
    </submittedName>
</protein>
<dbReference type="VEuPathDB" id="ToxoDB:BESB_071430"/>
<dbReference type="InterPro" id="IPR007226">
    <property type="entry name" value="SRS_dom"/>
</dbReference>
<feature type="domain" description="SRS" evidence="2">
    <location>
        <begin position="38"/>
        <end position="142"/>
    </location>
</feature>
<comment type="caution">
    <text evidence="3">The sequence shown here is derived from an EMBL/GenBank/DDBJ whole genome shotgun (WGS) entry which is preliminary data.</text>
</comment>
<accession>A0A2A9MCE7</accession>
<dbReference type="AlphaFoldDB" id="A0A2A9MCE7"/>
<evidence type="ECO:0000313" key="4">
    <source>
        <dbReference type="Proteomes" id="UP000224006"/>
    </source>
</evidence>
<dbReference type="GO" id="GO:0016020">
    <property type="term" value="C:membrane"/>
    <property type="evidence" value="ECO:0007669"/>
    <property type="project" value="InterPro"/>
</dbReference>
<dbReference type="RefSeq" id="XP_029218000.1">
    <property type="nucleotide sequence ID" value="XM_029365516.1"/>
</dbReference>
<dbReference type="EMBL" id="NWUJ01000007">
    <property type="protein sequence ID" value="PFH33991.1"/>
    <property type="molecule type" value="Genomic_DNA"/>
</dbReference>
<dbReference type="Gene3D" id="2.60.40.1320">
    <property type="entry name" value="SRS domain"/>
    <property type="match status" value="1"/>
</dbReference>
<dbReference type="SUPFAM" id="SSF74877">
    <property type="entry name" value="Major surface antigen p30, SAG1"/>
    <property type="match status" value="1"/>
</dbReference>
<name>A0A2A9MCE7_BESBE</name>
<dbReference type="GeneID" id="40312069"/>
<dbReference type="Pfam" id="PF04092">
    <property type="entry name" value="SAG"/>
    <property type="match status" value="1"/>
</dbReference>
<reference evidence="3 4" key="1">
    <citation type="submission" date="2017-09" db="EMBL/GenBank/DDBJ databases">
        <title>Genome sequencing of Besnoitia besnoiti strain Bb-Ger1.</title>
        <authorList>
            <person name="Schares G."/>
            <person name="Venepally P."/>
            <person name="Lorenzi H.A."/>
        </authorList>
    </citation>
    <scope>NUCLEOTIDE SEQUENCE [LARGE SCALE GENOMIC DNA]</scope>
    <source>
        <strain evidence="3 4">Bb-Ger1</strain>
    </source>
</reference>
<feature type="chain" id="PRO_5013242089" evidence="1">
    <location>
        <begin position="30"/>
        <end position="179"/>
    </location>
</feature>
<evidence type="ECO:0000313" key="3">
    <source>
        <dbReference type="EMBL" id="PFH33991.1"/>
    </source>
</evidence>
<dbReference type="KEGG" id="bbes:BESB_071430"/>